<evidence type="ECO:0000313" key="6">
    <source>
        <dbReference type="Proteomes" id="UP000319671"/>
    </source>
</evidence>
<evidence type="ECO:0000259" key="4">
    <source>
        <dbReference type="Pfam" id="PF02709"/>
    </source>
</evidence>
<evidence type="ECO:0000256" key="2">
    <source>
        <dbReference type="SAM" id="MobiDB-lite"/>
    </source>
</evidence>
<dbReference type="Pfam" id="PF00535">
    <property type="entry name" value="Glycos_transf_2"/>
    <property type="match status" value="1"/>
</dbReference>
<dbReference type="CDD" id="cd00761">
    <property type="entry name" value="Glyco_tranf_GTA_type"/>
    <property type="match status" value="1"/>
</dbReference>
<dbReference type="PANTHER" id="PTHR43685">
    <property type="entry name" value="GLYCOSYLTRANSFERASE"/>
    <property type="match status" value="1"/>
</dbReference>
<dbReference type="AlphaFoldDB" id="A0A561CU94"/>
<dbReference type="RefSeq" id="WP_144567356.1">
    <property type="nucleotide sequence ID" value="NZ_VIVN01000013.1"/>
</dbReference>
<dbReference type="InterPro" id="IPR027791">
    <property type="entry name" value="Galactosyl_T_C"/>
</dbReference>
<accession>A0A561CU94</accession>
<dbReference type="PANTHER" id="PTHR43685:SF2">
    <property type="entry name" value="GLYCOSYLTRANSFERASE 2-LIKE DOMAIN-CONTAINING PROTEIN"/>
    <property type="match status" value="1"/>
</dbReference>
<evidence type="ECO:0000256" key="1">
    <source>
        <dbReference type="ARBA" id="ARBA00022679"/>
    </source>
</evidence>
<organism evidence="5 6">
    <name type="scientific">Neobacillus bataviensis</name>
    <dbReference type="NCBI Taxonomy" id="220685"/>
    <lineage>
        <taxon>Bacteria</taxon>
        <taxon>Bacillati</taxon>
        <taxon>Bacillota</taxon>
        <taxon>Bacilli</taxon>
        <taxon>Bacillales</taxon>
        <taxon>Bacillaceae</taxon>
        <taxon>Neobacillus</taxon>
    </lineage>
</organism>
<protein>
    <submittedName>
        <fullName evidence="5">GT2 family glycosyltransferase</fullName>
    </submittedName>
</protein>
<comment type="caution">
    <text evidence="5">The sequence shown here is derived from an EMBL/GenBank/DDBJ whole genome shotgun (WGS) entry which is preliminary data.</text>
</comment>
<feature type="domain" description="Glycosyltransferase 2-like" evidence="3">
    <location>
        <begin position="72"/>
        <end position="189"/>
    </location>
</feature>
<dbReference type="InterPro" id="IPR029044">
    <property type="entry name" value="Nucleotide-diphossugar_trans"/>
</dbReference>
<gene>
    <name evidence="5" type="ORF">FB550_113164</name>
</gene>
<dbReference type="Pfam" id="PF02709">
    <property type="entry name" value="Glyco_transf_7C"/>
    <property type="match status" value="1"/>
</dbReference>
<evidence type="ECO:0000313" key="5">
    <source>
        <dbReference type="EMBL" id="TWD94630.1"/>
    </source>
</evidence>
<proteinExistence type="predicted"/>
<dbReference type="Gene3D" id="3.90.550.10">
    <property type="entry name" value="Spore Coat Polysaccharide Biosynthesis Protein SpsA, Chain A"/>
    <property type="match status" value="1"/>
</dbReference>
<feature type="domain" description="Galactosyltransferase C-terminal" evidence="4">
    <location>
        <begin position="270"/>
        <end position="322"/>
    </location>
</feature>
<dbReference type="EMBL" id="VIVN01000013">
    <property type="protein sequence ID" value="TWD94630.1"/>
    <property type="molecule type" value="Genomic_DNA"/>
</dbReference>
<name>A0A561CU94_9BACI</name>
<feature type="compositionally biased region" description="Basic and acidic residues" evidence="2">
    <location>
        <begin position="47"/>
        <end position="63"/>
    </location>
</feature>
<sequence>MTAKSITNRSNPLFSDSLEQERLRDGTGEKSWGGEFKWSKSIRKRKNDTDQISEKGTSKISQDDTNHEIEVSIIIPSQNKYPLNLFTLYSLEYQTFNTKKMEVIFINDASTDQTEEALKNYHPPFQFNYIRNTKKLGRARVRNLGIQAARGSILIFLDAEMITEPDFVANHFNYHQNSQNLIATGAMYAKAIYSCIFPEFSDRIMKKLENLAKKNQKIYERFQDCKFPLETSYPLIEKDDIVQGTFKEISYRAYPWFQGIISNFNEELEGFMFPWMAFLTGNMSIRKELIIQAGMFDEEFYHYGYEDWELGYRLHQMGAKYIVSNKLTTYHQEHPVGESKWKEAVGNFGLFCLKHHEVDVLILALELARMTDMLTMNNVLKEYKLLLQTNPEQFQRFREKFIAILETIILMLEVDIRHINILGAAGYGSKARESLKNDMKQIETLNSYPNLTKFLALVINS</sequence>
<dbReference type="InterPro" id="IPR001173">
    <property type="entry name" value="Glyco_trans_2-like"/>
</dbReference>
<keyword evidence="6" id="KW-1185">Reference proteome</keyword>
<feature type="compositionally biased region" description="Basic and acidic residues" evidence="2">
    <location>
        <begin position="19"/>
        <end position="28"/>
    </location>
</feature>
<dbReference type="Proteomes" id="UP000319671">
    <property type="component" value="Unassembled WGS sequence"/>
</dbReference>
<feature type="region of interest" description="Disordered" evidence="2">
    <location>
        <begin position="1"/>
        <end position="63"/>
    </location>
</feature>
<reference evidence="5 6" key="1">
    <citation type="submission" date="2019-06" db="EMBL/GenBank/DDBJ databases">
        <title>Sorghum-associated microbial communities from plants grown in Nebraska, USA.</title>
        <authorList>
            <person name="Schachtman D."/>
        </authorList>
    </citation>
    <scope>NUCLEOTIDE SEQUENCE [LARGE SCALE GENOMIC DNA]</scope>
    <source>
        <strain evidence="5 6">2482</strain>
    </source>
</reference>
<dbReference type="GO" id="GO:0016740">
    <property type="term" value="F:transferase activity"/>
    <property type="evidence" value="ECO:0007669"/>
    <property type="project" value="UniProtKB-KW"/>
</dbReference>
<keyword evidence="1 5" id="KW-0808">Transferase</keyword>
<dbReference type="InterPro" id="IPR050834">
    <property type="entry name" value="Glycosyltransf_2"/>
</dbReference>
<dbReference type="SUPFAM" id="SSF53448">
    <property type="entry name" value="Nucleotide-diphospho-sugar transferases"/>
    <property type="match status" value="1"/>
</dbReference>
<feature type="compositionally biased region" description="Polar residues" evidence="2">
    <location>
        <begin position="1"/>
        <end position="14"/>
    </location>
</feature>
<evidence type="ECO:0000259" key="3">
    <source>
        <dbReference type="Pfam" id="PF00535"/>
    </source>
</evidence>